<evidence type="ECO:0000259" key="10">
    <source>
        <dbReference type="Pfam" id="PF13231"/>
    </source>
</evidence>
<feature type="transmembrane region" description="Helical" evidence="8">
    <location>
        <begin position="325"/>
        <end position="347"/>
    </location>
</feature>
<feature type="transmembrane region" description="Helical" evidence="8">
    <location>
        <begin position="240"/>
        <end position="263"/>
    </location>
</feature>
<keyword evidence="7 8" id="KW-0472">Membrane</keyword>
<dbReference type="InterPro" id="IPR038731">
    <property type="entry name" value="RgtA/B/C-like"/>
</dbReference>
<keyword evidence="2" id="KW-1003">Cell membrane</keyword>
<evidence type="ECO:0000313" key="12">
    <source>
        <dbReference type="Proteomes" id="UP001138751"/>
    </source>
</evidence>
<dbReference type="GO" id="GO:0009103">
    <property type="term" value="P:lipopolysaccharide biosynthetic process"/>
    <property type="evidence" value="ECO:0007669"/>
    <property type="project" value="UniProtKB-ARBA"/>
</dbReference>
<dbReference type="AlphaFoldDB" id="A0A9X9WUY9"/>
<dbReference type="GO" id="GO:0005886">
    <property type="term" value="C:plasma membrane"/>
    <property type="evidence" value="ECO:0007669"/>
    <property type="project" value="UniProtKB-SubCell"/>
</dbReference>
<name>A0A9X9WUY9_9PROT</name>
<feature type="transmembrane region" description="Helical" evidence="8">
    <location>
        <begin position="300"/>
        <end position="319"/>
    </location>
</feature>
<feature type="transmembrane region" description="Helical" evidence="8">
    <location>
        <begin position="94"/>
        <end position="113"/>
    </location>
</feature>
<dbReference type="PANTHER" id="PTHR33908:SF11">
    <property type="entry name" value="MEMBRANE PROTEIN"/>
    <property type="match status" value="1"/>
</dbReference>
<evidence type="ECO:0000313" key="11">
    <source>
        <dbReference type="EMBL" id="MBR0670968.1"/>
    </source>
</evidence>
<dbReference type="EMBL" id="JAAEDM010000013">
    <property type="protein sequence ID" value="MBR0670968.1"/>
    <property type="molecule type" value="Genomic_DNA"/>
</dbReference>
<evidence type="ECO:0000256" key="5">
    <source>
        <dbReference type="ARBA" id="ARBA00022692"/>
    </source>
</evidence>
<evidence type="ECO:0000256" key="3">
    <source>
        <dbReference type="ARBA" id="ARBA00022676"/>
    </source>
</evidence>
<keyword evidence="12" id="KW-1185">Reference proteome</keyword>
<protein>
    <submittedName>
        <fullName evidence="11">Glycosyltransferase family 39 protein</fullName>
    </submittedName>
</protein>
<evidence type="ECO:0000256" key="2">
    <source>
        <dbReference type="ARBA" id="ARBA00022475"/>
    </source>
</evidence>
<evidence type="ECO:0000256" key="1">
    <source>
        <dbReference type="ARBA" id="ARBA00004651"/>
    </source>
</evidence>
<feature type="transmembrane region" description="Helical" evidence="8">
    <location>
        <begin position="269"/>
        <end position="288"/>
    </location>
</feature>
<feature type="transmembrane region" description="Helical" evidence="8">
    <location>
        <begin position="64"/>
        <end position="82"/>
    </location>
</feature>
<gene>
    <name evidence="11" type="ORF">GXW76_07270</name>
</gene>
<dbReference type="Pfam" id="PF13231">
    <property type="entry name" value="PMT_2"/>
    <property type="match status" value="1"/>
</dbReference>
<keyword evidence="3" id="KW-0328">Glycosyltransferase</keyword>
<dbReference type="RefSeq" id="WP_211861345.1">
    <property type="nucleotide sequence ID" value="NZ_JAAEDM010000013.1"/>
</dbReference>
<comment type="caution">
    <text evidence="11">The sequence shown here is derived from an EMBL/GenBank/DDBJ whole genome shotgun (WGS) entry which is preliminary data.</text>
</comment>
<sequence>MPWVAALAALTALRLVIAAVAPLAPDEAYYWVWSRDLQGGYLDHPPMVAVFIRAGTLLVGENALGVRLMGPLALALGSVLLARAAEDLLPGRRAGPWAAALFNATLLAGVGAVTMTPDTPLLVFWTCALWALARVQRTGDGRWWLAVGLFAGLALASKYTAVLFGAGVVVWLLLDSSARRWFARWHLWAGGAVAVLAFAPVIAWNAAHGWASFAKQGGRAGSGDVGQALRFLGELIGGQVALATPLVFLFCAAGAAAAAWAWWRTRDDGALLLAALVLPGAALFLWQATGSRVQGNWPAVLYPAAAIAGAGLLQGRAWLRLRVPALALGGAMTAAVYIQAIAAPLPLPRRSDPTLARLGGWDAFAAEVAAAADRNGAAFVAAEEYGLASVLAFRMPAGRVVVAMDPRWRLFTLPAPAPGVTGLLVRSERRGEGPPLWPGAEPLTGLEGRLVRSRRGVEAEAYRLHRVTPALGQPPAVVLPRPGA</sequence>
<comment type="subcellular location">
    <subcellularLocation>
        <location evidence="1">Cell membrane</location>
        <topology evidence="1">Multi-pass membrane protein</topology>
    </subcellularLocation>
</comment>
<accession>A0A9X9WUY9</accession>
<dbReference type="InterPro" id="IPR050297">
    <property type="entry name" value="LipidA_mod_glycosyltrf_83"/>
</dbReference>
<feature type="signal peptide" evidence="9">
    <location>
        <begin position="1"/>
        <end position="18"/>
    </location>
</feature>
<evidence type="ECO:0000256" key="9">
    <source>
        <dbReference type="SAM" id="SignalP"/>
    </source>
</evidence>
<feature type="chain" id="PRO_5040804694" evidence="9">
    <location>
        <begin position="19"/>
        <end position="484"/>
    </location>
</feature>
<evidence type="ECO:0000256" key="6">
    <source>
        <dbReference type="ARBA" id="ARBA00022989"/>
    </source>
</evidence>
<evidence type="ECO:0000256" key="8">
    <source>
        <dbReference type="SAM" id="Phobius"/>
    </source>
</evidence>
<keyword evidence="9" id="KW-0732">Signal</keyword>
<dbReference type="PANTHER" id="PTHR33908">
    <property type="entry name" value="MANNOSYLTRANSFERASE YKCB-RELATED"/>
    <property type="match status" value="1"/>
</dbReference>
<keyword evidence="6 8" id="KW-1133">Transmembrane helix</keyword>
<reference evidence="11" key="2">
    <citation type="journal article" date="2021" name="Syst. Appl. Microbiol.">
        <title>Roseomonas hellenica sp. nov., isolated from roots of wild-growing Alkanna tinctoria.</title>
        <authorList>
            <person name="Rat A."/>
            <person name="Naranjo H.D."/>
            <person name="Lebbe L."/>
            <person name="Cnockaert M."/>
            <person name="Krigas N."/>
            <person name="Grigoriadou K."/>
            <person name="Maloupa E."/>
            <person name="Willems A."/>
        </authorList>
    </citation>
    <scope>NUCLEOTIDE SEQUENCE</scope>
    <source>
        <strain evidence="11">LMG 31231</strain>
    </source>
</reference>
<proteinExistence type="predicted"/>
<feature type="transmembrane region" description="Helical" evidence="8">
    <location>
        <begin position="185"/>
        <end position="207"/>
    </location>
</feature>
<feature type="transmembrane region" description="Helical" evidence="8">
    <location>
        <begin position="143"/>
        <end position="173"/>
    </location>
</feature>
<keyword evidence="5 8" id="KW-0812">Transmembrane</keyword>
<dbReference type="GO" id="GO:0016763">
    <property type="term" value="F:pentosyltransferase activity"/>
    <property type="evidence" value="ECO:0007669"/>
    <property type="project" value="TreeGrafter"/>
</dbReference>
<reference evidence="11" key="1">
    <citation type="submission" date="2020-01" db="EMBL/GenBank/DDBJ databases">
        <authorList>
            <person name="Rat A."/>
        </authorList>
    </citation>
    <scope>NUCLEOTIDE SEQUENCE</scope>
    <source>
        <strain evidence="11">LMG 31231</strain>
    </source>
</reference>
<feature type="domain" description="Glycosyltransferase RgtA/B/C/D-like" evidence="10">
    <location>
        <begin position="43"/>
        <end position="204"/>
    </location>
</feature>
<evidence type="ECO:0000256" key="7">
    <source>
        <dbReference type="ARBA" id="ARBA00023136"/>
    </source>
</evidence>
<dbReference type="Proteomes" id="UP001138751">
    <property type="component" value="Unassembled WGS sequence"/>
</dbReference>
<organism evidence="11 12">
    <name type="scientific">Neoroseomonas soli</name>
    <dbReference type="NCBI Taxonomy" id="1081025"/>
    <lineage>
        <taxon>Bacteria</taxon>
        <taxon>Pseudomonadati</taxon>
        <taxon>Pseudomonadota</taxon>
        <taxon>Alphaproteobacteria</taxon>
        <taxon>Acetobacterales</taxon>
        <taxon>Acetobacteraceae</taxon>
        <taxon>Neoroseomonas</taxon>
    </lineage>
</organism>
<keyword evidence="4" id="KW-0808">Transferase</keyword>
<evidence type="ECO:0000256" key="4">
    <source>
        <dbReference type="ARBA" id="ARBA00022679"/>
    </source>
</evidence>